<dbReference type="PANTHER" id="PTHR21013">
    <property type="entry name" value="ATP SYNTHASE MITOCHONDRIAL F1 COMPLEX ASSEMBLY FACTOR 2/ATP12 PROTEIN, MITOCHONDRIAL PRECURSOR"/>
    <property type="match status" value="1"/>
</dbReference>
<sequence>MKRFYKEVTTAPVEGGWQVFLDGRAMKTQGGKPQVLPAKALAEVLAAEWRAQGEDLDPATFPMRDMVDYGLDRVAENPAEAIDAIVPYGDTDTLCYRADEGDSLRQRQDEAWEPMLAAVEDEHGVTFARAGGVLHAPHPEETLPKLRAHLETMDPLTLVALQNMAALASSLCVALAALKPDADIDDLFGRANLEEDWQAKQWGWDNDALARRDARLAGFRLAAKLAQLVRE</sequence>
<keyword evidence="3" id="KW-0143">Chaperone</keyword>
<accession>A0A917DI48</accession>
<dbReference type="SUPFAM" id="SSF160909">
    <property type="entry name" value="ATP12-like"/>
    <property type="match status" value="1"/>
</dbReference>
<keyword evidence="5" id="KW-1185">Reference proteome</keyword>
<protein>
    <submittedName>
        <fullName evidence="4">ATPase</fullName>
    </submittedName>
</protein>
<proteinExistence type="inferred from homology"/>
<dbReference type="InterPro" id="IPR011419">
    <property type="entry name" value="ATP12_ATP_synth-F1-assembly"/>
</dbReference>
<evidence type="ECO:0000313" key="5">
    <source>
        <dbReference type="Proteomes" id="UP000598997"/>
    </source>
</evidence>
<dbReference type="Gene3D" id="1.10.3580.10">
    <property type="entry name" value="ATP12 ATPase"/>
    <property type="match status" value="1"/>
</dbReference>
<dbReference type="InterPro" id="IPR042272">
    <property type="entry name" value="ATP12_ATP_synth-F1-assembly_N"/>
</dbReference>
<dbReference type="GO" id="GO:0043461">
    <property type="term" value="P:proton-transporting ATP synthase complex assembly"/>
    <property type="evidence" value="ECO:0007669"/>
    <property type="project" value="InterPro"/>
</dbReference>
<dbReference type="Proteomes" id="UP000598997">
    <property type="component" value="Unassembled WGS sequence"/>
</dbReference>
<reference evidence="4 5" key="1">
    <citation type="journal article" date="2014" name="Int. J. Syst. Evol. Microbiol.">
        <title>Complete genome sequence of Corynebacterium casei LMG S-19264T (=DSM 44701T), isolated from a smear-ripened cheese.</title>
        <authorList>
            <consortium name="US DOE Joint Genome Institute (JGI-PGF)"/>
            <person name="Walter F."/>
            <person name="Albersmeier A."/>
            <person name="Kalinowski J."/>
            <person name="Ruckert C."/>
        </authorList>
    </citation>
    <scope>NUCLEOTIDE SEQUENCE [LARGE SCALE GENOMIC DNA]</scope>
    <source>
        <strain evidence="4 5">CGMCC 1.15358</strain>
    </source>
</reference>
<keyword evidence="2" id="KW-0809">Transit peptide</keyword>
<dbReference type="RefSeq" id="WP_066766399.1">
    <property type="nucleotide sequence ID" value="NZ_BMIO01000004.1"/>
</dbReference>
<evidence type="ECO:0000256" key="3">
    <source>
        <dbReference type="ARBA" id="ARBA00023186"/>
    </source>
</evidence>
<dbReference type="EMBL" id="BMIO01000004">
    <property type="protein sequence ID" value="GGD42291.1"/>
    <property type="molecule type" value="Genomic_DNA"/>
</dbReference>
<dbReference type="Gene3D" id="3.30.2180.10">
    <property type="entry name" value="ATP12-like"/>
    <property type="match status" value="1"/>
</dbReference>
<dbReference type="OrthoDB" id="9797825at2"/>
<dbReference type="AlphaFoldDB" id="A0A917DI48"/>
<evidence type="ECO:0000256" key="2">
    <source>
        <dbReference type="ARBA" id="ARBA00022946"/>
    </source>
</evidence>
<comment type="similarity">
    <text evidence="1">Belongs to the ATP12 family.</text>
</comment>
<evidence type="ECO:0000256" key="1">
    <source>
        <dbReference type="ARBA" id="ARBA00008231"/>
    </source>
</evidence>
<name>A0A917DI48_9SPHN</name>
<evidence type="ECO:0000313" key="4">
    <source>
        <dbReference type="EMBL" id="GGD42291.1"/>
    </source>
</evidence>
<gene>
    <name evidence="4" type="ORF">GCM10010989_15350</name>
</gene>
<dbReference type="InterPro" id="IPR023335">
    <property type="entry name" value="ATP12_ortho_dom_sf"/>
</dbReference>
<dbReference type="Pfam" id="PF07542">
    <property type="entry name" value="ATP12"/>
    <property type="match status" value="1"/>
</dbReference>
<organism evidence="4 5">
    <name type="scientific">Croceicoccus pelagius</name>
    <dbReference type="NCBI Taxonomy" id="1703341"/>
    <lineage>
        <taxon>Bacteria</taxon>
        <taxon>Pseudomonadati</taxon>
        <taxon>Pseudomonadota</taxon>
        <taxon>Alphaproteobacteria</taxon>
        <taxon>Sphingomonadales</taxon>
        <taxon>Erythrobacteraceae</taxon>
        <taxon>Croceicoccus</taxon>
    </lineage>
</organism>
<dbReference type="PANTHER" id="PTHR21013:SF10">
    <property type="entry name" value="ATP SYNTHASE MITOCHONDRIAL F1 COMPLEX ASSEMBLY FACTOR 2"/>
    <property type="match status" value="1"/>
</dbReference>
<comment type="caution">
    <text evidence="4">The sequence shown here is derived from an EMBL/GenBank/DDBJ whole genome shotgun (WGS) entry which is preliminary data.</text>
</comment>